<proteinExistence type="predicted"/>
<dbReference type="InterPro" id="IPR050923">
    <property type="entry name" value="Cell_Proc_Reg/RNA_Proc"/>
</dbReference>
<dbReference type="InterPro" id="IPR008984">
    <property type="entry name" value="SMAD_FHA_dom_sf"/>
</dbReference>
<feature type="domain" description="DRBM" evidence="3">
    <location>
        <begin position="239"/>
        <end position="313"/>
    </location>
</feature>
<accession>A0A915PSS7</accession>
<keyword evidence="1" id="KW-0694">RNA-binding</keyword>
<protein>
    <submittedName>
        <fullName evidence="5">FHA domain-containing protein</fullName>
    </submittedName>
</protein>
<feature type="domain" description="FHA" evidence="2">
    <location>
        <begin position="79"/>
        <end position="135"/>
    </location>
</feature>
<dbReference type="Gene3D" id="3.30.160.20">
    <property type="match status" value="1"/>
</dbReference>
<evidence type="ECO:0000313" key="5">
    <source>
        <dbReference type="WBParaSite" id="sdigi.contig232.g6454.t1"/>
    </source>
</evidence>
<evidence type="ECO:0000256" key="1">
    <source>
        <dbReference type="PROSITE-ProRule" id="PRU00266"/>
    </source>
</evidence>
<keyword evidence="4" id="KW-1185">Reference proteome</keyword>
<evidence type="ECO:0000313" key="4">
    <source>
        <dbReference type="Proteomes" id="UP000887581"/>
    </source>
</evidence>
<dbReference type="InterPro" id="IPR014720">
    <property type="entry name" value="dsRBD_dom"/>
</dbReference>
<dbReference type="GO" id="GO:0003723">
    <property type="term" value="F:RNA binding"/>
    <property type="evidence" value="ECO:0007669"/>
    <property type="project" value="UniProtKB-UniRule"/>
</dbReference>
<evidence type="ECO:0000259" key="3">
    <source>
        <dbReference type="PROSITE" id="PS50137"/>
    </source>
</evidence>
<organism evidence="4 5">
    <name type="scientific">Setaria digitata</name>
    <dbReference type="NCBI Taxonomy" id="48799"/>
    <lineage>
        <taxon>Eukaryota</taxon>
        <taxon>Metazoa</taxon>
        <taxon>Ecdysozoa</taxon>
        <taxon>Nematoda</taxon>
        <taxon>Chromadorea</taxon>
        <taxon>Rhabditida</taxon>
        <taxon>Spirurina</taxon>
        <taxon>Spiruromorpha</taxon>
        <taxon>Filarioidea</taxon>
        <taxon>Setariidae</taxon>
        <taxon>Setaria</taxon>
    </lineage>
</organism>
<dbReference type="PANTHER" id="PTHR23308">
    <property type="entry name" value="NUCLEAR INHIBITOR OF PROTEIN PHOSPHATASE-1"/>
    <property type="match status" value="1"/>
</dbReference>
<dbReference type="CDD" id="cd19856">
    <property type="entry name" value="DSRM_Kanadaptin"/>
    <property type="match status" value="1"/>
</dbReference>
<dbReference type="PROSITE" id="PS50006">
    <property type="entry name" value="FHA_DOMAIN"/>
    <property type="match status" value="1"/>
</dbReference>
<reference evidence="5" key="1">
    <citation type="submission" date="2022-11" db="UniProtKB">
        <authorList>
            <consortium name="WormBaseParasite"/>
        </authorList>
    </citation>
    <scope>IDENTIFICATION</scope>
</reference>
<dbReference type="SUPFAM" id="SSF49879">
    <property type="entry name" value="SMAD/FHA domain"/>
    <property type="match status" value="1"/>
</dbReference>
<dbReference type="Pfam" id="PF00498">
    <property type="entry name" value="FHA"/>
    <property type="match status" value="1"/>
</dbReference>
<dbReference type="PROSITE" id="PS50137">
    <property type="entry name" value="DS_RBD"/>
    <property type="match status" value="1"/>
</dbReference>
<name>A0A915PSS7_9BILA</name>
<dbReference type="Gene3D" id="2.60.200.20">
    <property type="match status" value="1"/>
</dbReference>
<dbReference type="CDD" id="cd22677">
    <property type="entry name" value="FHA_Kanadaptin"/>
    <property type="match status" value="1"/>
</dbReference>
<dbReference type="SMART" id="SM00358">
    <property type="entry name" value="DSRM"/>
    <property type="match status" value="1"/>
</dbReference>
<dbReference type="AlphaFoldDB" id="A0A915PSS7"/>
<dbReference type="SMART" id="SM00240">
    <property type="entry name" value="FHA"/>
    <property type="match status" value="1"/>
</dbReference>
<sequence length="688" mass="78234">MENAAETADDNFKMPSSKEKDVADATVLGISITEPKLEYTPPPFAIQPPNDADYGFEIIKNGIIINRINFKERKASTFVVIGRLPSCDVELEHPTISRHHCILQYGEDLMNRTGKGWHIYDLSSTHGTKLNKKRIPPKRFIRIHVGHVMQFGGSSRILTLFGPSFDVDEEWEYSPTEMKRLIEQKKLYDKIQREKEEALKIGKESDGIMWGMDYDEELAYAQIHEGDDIQDREERYRTDPVKVLSRFFEKEGFDMEFTYEESGTGHNHKWICSIELPVDTAAGQSLLASAVCSGSKKESQTLCAFDACKTLDMHGLLFRSSNEVRKKAKNLADNDYYDSDEDTYFDRTGQIEKNREMRRQRAMEMKGQVAAEIETFETLTKKIASTSEELSKVVARLGAISKKREEKNDEKKSDDEDDLDKFCNQLGHFNDEKDSMAVKTEKSILRHRLVALKHEKERLEKLAKIAKPVELPTLIIPPSSQGGSRAAGSLSATTIKKLMKIRQTKRSILDEKERDVQLGMELPPDTFIKETGDKVPFVAEVEDDEKPVNDDINISSSVRQRDFLTETDAESELNIPSMAPNSEERPVIREFDKCEADLVTASNAGYEVPQHADNAVSNKTQILIAKDDRSSKRKRIRIRDTVTSKREKNGDYGDGIVNRDEDYVMWMPPENQKGDGTNALNAKFAGKY</sequence>
<dbReference type="Proteomes" id="UP000887581">
    <property type="component" value="Unplaced"/>
</dbReference>
<dbReference type="InterPro" id="IPR000253">
    <property type="entry name" value="FHA_dom"/>
</dbReference>
<evidence type="ECO:0000259" key="2">
    <source>
        <dbReference type="PROSITE" id="PS50006"/>
    </source>
</evidence>
<dbReference type="WBParaSite" id="sdigi.contig232.g6454.t1">
    <property type="protein sequence ID" value="sdigi.contig232.g6454.t1"/>
    <property type="gene ID" value="sdigi.contig232.g6454"/>
</dbReference>
<dbReference type="Pfam" id="PF00035">
    <property type="entry name" value="dsrm"/>
    <property type="match status" value="1"/>
</dbReference>